<reference evidence="1" key="1">
    <citation type="journal article" date="2013" name="J. Plant Res.">
        <title>Effect of fungi and light on seed germination of three Opuntia species from semiarid lands of central Mexico.</title>
        <authorList>
            <person name="Delgado-Sanchez P."/>
            <person name="Jimenez-Bremont J.F."/>
            <person name="Guerrero-Gonzalez Mde L."/>
            <person name="Flores J."/>
        </authorList>
    </citation>
    <scope>NUCLEOTIDE SEQUENCE</scope>
    <source>
        <tissue evidence="1">Cladode</tissue>
    </source>
</reference>
<organism evidence="1">
    <name type="scientific">Opuntia streptacantha</name>
    <name type="common">Prickly pear cactus</name>
    <name type="synonym">Opuntia cardona</name>
    <dbReference type="NCBI Taxonomy" id="393608"/>
    <lineage>
        <taxon>Eukaryota</taxon>
        <taxon>Viridiplantae</taxon>
        <taxon>Streptophyta</taxon>
        <taxon>Embryophyta</taxon>
        <taxon>Tracheophyta</taxon>
        <taxon>Spermatophyta</taxon>
        <taxon>Magnoliopsida</taxon>
        <taxon>eudicotyledons</taxon>
        <taxon>Gunneridae</taxon>
        <taxon>Pentapetalae</taxon>
        <taxon>Caryophyllales</taxon>
        <taxon>Cactineae</taxon>
        <taxon>Cactaceae</taxon>
        <taxon>Opuntioideae</taxon>
        <taxon>Opuntia</taxon>
    </lineage>
</organism>
<dbReference type="AlphaFoldDB" id="A0A7C8ZSD8"/>
<proteinExistence type="predicted"/>
<evidence type="ECO:0000313" key="1">
    <source>
        <dbReference type="EMBL" id="MBA4649390.1"/>
    </source>
</evidence>
<reference evidence="1" key="2">
    <citation type="submission" date="2020-07" db="EMBL/GenBank/DDBJ databases">
        <authorList>
            <person name="Vera ALvarez R."/>
            <person name="Arias-Moreno D.M."/>
            <person name="Jimenez-Jacinto V."/>
            <person name="Jimenez-Bremont J.F."/>
            <person name="Swaminathan K."/>
            <person name="Moose S.P."/>
            <person name="Guerrero-Gonzalez M.L."/>
            <person name="Marino-Ramirez L."/>
            <person name="Landsman D."/>
            <person name="Rodriguez-Kessler M."/>
            <person name="Delgado-Sanchez P."/>
        </authorList>
    </citation>
    <scope>NUCLEOTIDE SEQUENCE</scope>
    <source>
        <tissue evidence="1">Cladode</tissue>
    </source>
</reference>
<protein>
    <submittedName>
        <fullName evidence="1">Uncharacterized protein</fullName>
    </submittedName>
</protein>
<accession>A0A7C8ZSD8</accession>
<name>A0A7C8ZSD8_OPUST</name>
<dbReference type="EMBL" id="GISG01160390">
    <property type="protein sequence ID" value="MBA4649390.1"/>
    <property type="molecule type" value="Transcribed_RNA"/>
</dbReference>
<sequence length="101" mass="11435">MALPPRVETSACVTLRLFSRKIRVTSDSSPGLSDVHSSSFSPWIFPQGIVLVLRFLQLKYSIFNKWFQFSSTKVLNKRLALILSVHLAKSGCMVRFEWGSS</sequence>